<dbReference type="Proteomes" id="UP001299068">
    <property type="component" value="Unassembled WGS sequence"/>
</dbReference>
<dbReference type="RefSeq" id="WP_221858757.1">
    <property type="nucleotide sequence ID" value="NZ_JAIKTU010000002.1"/>
</dbReference>
<evidence type="ECO:0000313" key="1">
    <source>
        <dbReference type="EMBL" id="MBY0754242.1"/>
    </source>
</evidence>
<gene>
    <name evidence="1" type="ORF">K5V21_02120</name>
</gene>
<proteinExistence type="predicted"/>
<dbReference type="InterPro" id="IPR008983">
    <property type="entry name" value="Tumour_necrosis_fac-like_dom"/>
</dbReference>
<comment type="caution">
    <text evidence="1">The sequence shown here is derived from an EMBL/GenBank/DDBJ whole genome shotgun (WGS) entry which is preliminary data.</text>
</comment>
<evidence type="ECO:0008006" key="3">
    <source>
        <dbReference type="Google" id="ProtNLM"/>
    </source>
</evidence>
<dbReference type="EMBL" id="JAIKTU010000002">
    <property type="protein sequence ID" value="MBY0754242.1"/>
    <property type="molecule type" value="Genomic_DNA"/>
</dbReference>
<accession>A0ABS7KUB1</accession>
<sequence>MIIRRISIRGDTFEVSSLNDYKRINGLDHILVGLIQETNIIHKYSGIFTFDIYPEDFMDLFIRKISFNFYIKKINKYNMKSDKNTDENEHVELSIKIIGKRENSQDELNSNVMYVLSEEIISFNICHEYELIELDISKMIKEWEVYGKTKLTIEFSINTLNVAILINKEYKNKAFIKICCNNKKKYTFIKESKGEIDSREPIEETEATDKQEVIWETEEQGLIESEEVKRGQGLIERTTERVVEQEQIGSTGEQGRIWSAVQYVNLGGMVAQAQFQKGQEVSVNGIIPFDTTVIPFSGIVRNGGSFTLNMPGVYLVDWSVVVEGETTLGEISVSLKATKNKIVTSTVPSSLSAQLCGSSIVMVDNITILTLINTSTGVIKLSDTVSVQCHIRIARLMN</sequence>
<organism evidence="1 2">
    <name type="scientific">Clostridium sardiniense</name>
    <name type="common">Clostridium absonum</name>
    <dbReference type="NCBI Taxonomy" id="29369"/>
    <lineage>
        <taxon>Bacteria</taxon>
        <taxon>Bacillati</taxon>
        <taxon>Bacillota</taxon>
        <taxon>Clostridia</taxon>
        <taxon>Eubacteriales</taxon>
        <taxon>Clostridiaceae</taxon>
        <taxon>Clostridium</taxon>
    </lineage>
</organism>
<reference evidence="1 2" key="1">
    <citation type="journal article" date="2021" name="Cell Host Microbe">
        <title>in vivo commensal control of Clostridioides difficile virulence.</title>
        <authorList>
            <person name="Girinathan B.P."/>
            <person name="Dibenedetto N."/>
            <person name="Worley J.N."/>
            <person name="Peltier J."/>
            <person name="Arrieta-Ortiz M.L."/>
            <person name="Rupa Christinal Immanuel S."/>
            <person name="Lavin R."/>
            <person name="Delaney M.L."/>
            <person name="Cummins C."/>
            <person name="Hoffmann M."/>
            <person name="Luo Y."/>
            <person name="Gonzalez-Escalona N."/>
            <person name="Allard M."/>
            <person name="Onderdonk A.B."/>
            <person name="Gerber G.K."/>
            <person name="Sonenshein A.L."/>
            <person name="Baliga N."/>
            <person name="Dupuy B."/>
            <person name="Bry L."/>
        </authorList>
    </citation>
    <scope>NUCLEOTIDE SEQUENCE [LARGE SCALE GENOMIC DNA]</scope>
    <source>
        <strain evidence="1 2">DSM 599</strain>
    </source>
</reference>
<dbReference type="Gene3D" id="2.60.120.40">
    <property type="match status" value="1"/>
</dbReference>
<keyword evidence="2" id="KW-1185">Reference proteome</keyword>
<name>A0ABS7KUB1_CLOSR</name>
<protein>
    <recommendedName>
        <fullName evidence="3">SipL SPOCS domain-containing protein</fullName>
    </recommendedName>
</protein>
<evidence type="ECO:0000313" key="2">
    <source>
        <dbReference type="Proteomes" id="UP001299068"/>
    </source>
</evidence>